<dbReference type="Gene3D" id="1.10.357.10">
    <property type="entry name" value="Tetracycline Repressor, domain 2"/>
    <property type="match status" value="1"/>
</dbReference>
<reference evidence="6 7" key="1">
    <citation type="submission" date="2012-05" db="EMBL/GenBank/DDBJ databases">
        <authorList>
            <person name="Harkins D.M."/>
            <person name="Madupu R."/>
            <person name="Durkin A.S."/>
            <person name="Torralba M."/>
            <person name="Methe B."/>
            <person name="Sutton G.G."/>
            <person name="Nelson K.E."/>
        </authorList>
    </citation>
    <scope>NUCLEOTIDE SEQUENCE [LARGE SCALE GENOMIC DNA]</scope>
    <source>
        <strain evidence="6 7">F0489</strain>
    </source>
</reference>
<comment type="caution">
    <text evidence="6">The sequence shown here is derived from an EMBL/GenBank/DDBJ whole genome shotgun (WGS) entry which is preliminary data.</text>
</comment>
<evidence type="ECO:0000313" key="7">
    <source>
        <dbReference type="Proteomes" id="UP000002941"/>
    </source>
</evidence>
<dbReference type="RefSeq" id="WP_008730380.1">
    <property type="nucleotide sequence ID" value="NZ_AKFT01000050.1"/>
</dbReference>
<keyword evidence="1" id="KW-0805">Transcription regulation</keyword>
<feature type="domain" description="HTH tetR-type" evidence="5">
    <location>
        <begin position="3"/>
        <end position="63"/>
    </location>
</feature>
<evidence type="ECO:0000259" key="5">
    <source>
        <dbReference type="PROSITE" id="PS50977"/>
    </source>
</evidence>
<dbReference type="GO" id="GO:0003700">
    <property type="term" value="F:DNA-binding transcription factor activity"/>
    <property type="evidence" value="ECO:0007669"/>
    <property type="project" value="TreeGrafter"/>
</dbReference>
<dbReference type="Proteomes" id="UP000002941">
    <property type="component" value="Unassembled WGS sequence"/>
</dbReference>
<dbReference type="PROSITE" id="PS50977">
    <property type="entry name" value="HTH_TETR_2"/>
    <property type="match status" value="1"/>
</dbReference>
<name>J0XDF7_9ACTO</name>
<keyword evidence="3" id="KW-0804">Transcription</keyword>
<proteinExistence type="predicted"/>
<protein>
    <submittedName>
        <fullName evidence="6">Transcriptional regulator, TetR family</fullName>
    </submittedName>
</protein>
<dbReference type="PANTHER" id="PTHR30055">
    <property type="entry name" value="HTH-TYPE TRANSCRIPTIONAL REGULATOR RUTR"/>
    <property type="match status" value="1"/>
</dbReference>
<dbReference type="InterPro" id="IPR050109">
    <property type="entry name" value="HTH-type_TetR-like_transc_reg"/>
</dbReference>
<dbReference type="PRINTS" id="PR00455">
    <property type="entry name" value="HTHTETR"/>
</dbReference>
<keyword evidence="7" id="KW-1185">Reference proteome</keyword>
<dbReference type="GO" id="GO:0000976">
    <property type="term" value="F:transcription cis-regulatory region binding"/>
    <property type="evidence" value="ECO:0007669"/>
    <property type="project" value="TreeGrafter"/>
</dbReference>
<dbReference type="EMBL" id="AKFT01000050">
    <property type="protein sequence ID" value="EJF46746.1"/>
    <property type="molecule type" value="Genomic_DNA"/>
</dbReference>
<evidence type="ECO:0000256" key="3">
    <source>
        <dbReference type="ARBA" id="ARBA00023163"/>
    </source>
</evidence>
<dbReference type="OrthoDB" id="9806334at2"/>
<dbReference type="eggNOG" id="COG1309">
    <property type="taxonomic scope" value="Bacteria"/>
</dbReference>
<evidence type="ECO:0000313" key="6">
    <source>
        <dbReference type="EMBL" id="EJF46746.1"/>
    </source>
</evidence>
<dbReference type="PANTHER" id="PTHR30055:SF234">
    <property type="entry name" value="HTH-TYPE TRANSCRIPTIONAL REGULATOR BETI"/>
    <property type="match status" value="1"/>
</dbReference>
<gene>
    <name evidence="6" type="ORF">HMPREF1318_0634</name>
</gene>
<dbReference type="InterPro" id="IPR009057">
    <property type="entry name" value="Homeodomain-like_sf"/>
</dbReference>
<dbReference type="SUPFAM" id="SSF46689">
    <property type="entry name" value="Homeodomain-like"/>
    <property type="match status" value="1"/>
</dbReference>
<dbReference type="PATRIC" id="fig|1125718.3.peg.697"/>
<dbReference type="Pfam" id="PF00440">
    <property type="entry name" value="TetR_N"/>
    <property type="match status" value="1"/>
</dbReference>
<evidence type="ECO:0000256" key="4">
    <source>
        <dbReference type="PROSITE-ProRule" id="PRU00335"/>
    </source>
</evidence>
<accession>J0XDF7</accession>
<dbReference type="AlphaFoldDB" id="J0XDF7"/>
<evidence type="ECO:0000256" key="2">
    <source>
        <dbReference type="ARBA" id="ARBA00023125"/>
    </source>
</evidence>
<sequence>MRPSNRERIVAGALEIIAREGIDALNFEALAEEVGLTRGGIVYHFRTRDDLMAGIASDLLMRWKNEALAALGRPVEEATRTERMIALTTSVLDGALLPGEFAFLISGRPEAVGLNRAWDDFLHEWTGDPLTLTHAQRVGLLAINGWWTELAFGKNHDDAMDAETRGFIISLVSGGRLE</sequence>
<evidence type="ECO:0000256" key="1">
    <source>
        <dbReference type="ARBA" id="ARBA00023015"/>
    </source>
</evidence>
<dbReference type="InterPro" id="IPR001647">
    <property type="entry name" value="HTH_TetR"/>
</dbReference>
<keyword evidence="2 4" id="KW-0238">DNA-binding</keyword>
<feature type="DNA-binding region" description="H-T-H motif" evidence="4">
    <location>
        <begin position="26"/>
        <end position="45"/>
    </location>
</feature>
<organism evidence="6 7">
    <name type="scientific">Actinomyces massiliensis F0489</name>
    <dbReference type="NCBI Taxonomy" id="1125718"/>
    <lineage>
        <taxon>Bacteria</taxon>
        <taxon>Bacillati</taxon>
        <taxon>Actinomycetota</taxon>
        <taxon>Actinomycetes</taxon>
        <taxon>Actinomycetales</taxon>
        <taxon>Actinomycetaceae</taxon>
        <taxon>Actinomyces</taxon>
    </lineage>
</organism>